<protein>
    <recommendedName>
        <fullName evidence="1">F-box domain-containing protein</fullName>
    </recommendedName>
</protein>
<feature type="domain" description="F-box" evidence="1">
    <location>
        <begin position="9"/>
        <end position="54"/>
    </location>
</feature>
<keyword evidence="3" id="KW-1185">Reference proteome</keyword>
<dbReference type="Gene3D" id="1.20.1280.50">
    <property type="match status" value="1"/>
</dbReference>
<feature type="non-terminal residue" evidence="2">
    <location>
        <position position="1"/>
    </location>
</feature>
<sequence>PFVEIWKKMATMFNLPDELAEEILSRVPLTSLSSVRSTCRKWDTLSQNRVFGTSASAGRKQFLGFMLKDYKDKFRLLVWNPYLGQTRWIQPRNTYRSEDRYAIGYEKNLNYKILRIFGEYDTKGELGSIDEHLEQLAVLHVSWVNAHAVEIWVTNKIDPGAVSWIKFVSWEFLHHEEKQVSVGLDLDKFRQPWTETCSNQRANIIGQDGLWILQTCESGFRIMENVRNLVLSSRYSVANCVPLCSKLRATATAAVNMERGRCLNQFLGMI</sequence>
<dbReference type="Pfam" id="PF07734">
    <property type="entry name" value="FBA_1"/>
    <property type="match status" value="2"/>
</dbReference>
<proteinExistence type="predicted"/>
<dbReference type="CDD" id="cd22157">
    <property type="entry name" value="F-box_AtFBW1-like"/>
    <property type="match status" value="1"/>
</dbReference>
<evidence type="ECO:0000259" key="1">
    <source>
        <dbReference type="PROSITE" id="PS50181"/>
    </source>
</evidence>
<dbReference type="EMBL" id="JAGKQM010000011">
    <property type="protein sequence ID" value="KAH0904685.1"/>
    <property type="molecule type" value="Genomic_DNA"/>
</dbReference>
<dbReference type="InterPro" id="IPR001810">
    <property type="entry name" value="F-box_dom"/>
</dbReference>
<dbReference type="InterPro" id="IPR006527">
    <property type="entry name" value="F-box-assoc_dom_typ1"/>
</dbReference>
<dbReference type="PROSITE" id="PS50181">
    <property type="entry name" value="FBOX"/>
    <property type="match status" value="1"/>
</dbReference>
<dbReference type="Pfam" id="PF00646">
    <property type="entry name" value="F-box"/>
    <property type="match status" value="1"/>
</dbReference>
<dbReference type="SUPFAM" id="SSF81383">
    <property type="entry name" value="F-box domain"/>
    <property type="match status" value="1"/>
</dbReference>
<evidence type="ECO:0000313" key="3">
    <source>
        <dbReference type="Proteomes" id="UP000824890"/>
    </source>
</evidence>
<evidence type="ECO:0000313" key="2">
    <source>
        <dbReference type="EMBL" id="KAH0904685.1"/>
    </source>
</evidence>
<accession>A0ABQ8BIM7</accession>
<name>A0ABQ8BIM7_BRANA</name>
<comment type="caution">
    <text evidence="2">The sequence shown here is derived from an EMBL/GenBank/DDBJ whole genome shotgun (WGS) entry which is preliminary data.</text>
</comment>
<organism evidence="2 3">
    <name type="scientific">Brassica napus</name>
    <name type="common">Rape</name>
    <dbReference type="NCBI Taxonomy" id="3708"/>
    <lineage>
        <taxon>Eukaryota</taxon>
        <taxon>Viridiplantae</taxon>
        <taxon>Streptophyta</taxon>
        <taxon>Embryophyta</taxon>
        <taxon>Tracheophyta</taxon>
        <taxon>Spermatophyta</taxon>
        <taxon>Magnoliopsida</taxon>
        <taxon>eudicotyledons</taxon>
        <taxon>Gunneridae</taxon>
        <taxon>Pentapetalae</taxon>
        <taxon>rosids</taxon>
        <taxon>malvids</taxon>
        <taxon>Brassicales</taxon>
        <taxon>Brassicaceae</taxon>
        <taxon>Brassiceae</taxon>
        <taxon>Brassica</taxon>
    </lineage>
</organism>
<dbReference type="SMART" id="SM00256">
    <property type="entry name" value="FBOX"/>
    <property type="match status" value="1"/>
</dbReference>
<dbReference type="Proteomes" id="UP000824890">
    <property type="component" value="Unassembled WGS sequence"/>
</dbReference>
<reference evidence="2 3" key="1">
    <citation type="submission" date="2021-05" db="EMBL/GenBank/DDBJ databases">
        <title>Genome Assembly of Synthetic Allotetraploid Brassica napus Reveals Homoeologous Exchanges between Subgenomes.</title>
        <authorList>
            <person name="Davis J.T."/>
        </authorList>
    </citation>
    <scope>NUCLEOTIDE SEQUENCE [LARGE SCALE GENOMIC DNA]</scope>
    <source>
        <strain evidence="3">cv. Da-Ae</strain>
        <tissue evidence="2">Seedling</tissue>
    </source>
</reference>
<gene>
    <name evidence="2" type="ORF">HID58_044188</name>
</gene>
<dbReference type="InterPro" id="IPR036047">
    <property type="entry name" value="F-box-like_dom_sf"/>
</dbReference>